<feature type="transmembrane region" description="Helical" evidence="1">
    <location>
        <begin position="240"/>
        <end position="261"/>
    </location>
</feature>
<feature type="transmembrane region" description="Helical" evidence="1">
    <location>
        <begin position="142"/>
        <end position="169"/>
    </location>
</feature>
<feature type="transmembrane region" description="Helical" evidence="1">
    <location>
        <begin position="21"/>
        <end position="39"/>
    </location>
</feature>
<dbReference type="EMBL" id="LK995494">
    <property type="protein sequence ID" value="CED91073.1"/>
    <property type="molecule type" value="Genomic_DNA"/>
</dbReference>
<feature type="transmembrane region" description="Helical" evidence="1">
    <location>
        <begin position="97"/>
        <end position="122"/>
    </location>
</feature>
<gene>
    <name evidence="2" type="ORF">AAM4_1241</name>
</gene>
<organism evidence="2">
    <name type="scientific">Actinomyces succiniciruminis</name>
    <dbReference type="NCBI Taxonomy" id="1522002"/>
    <lineage>
        <taxon>Bacteria</taxon>
        <taxon>Bacillati</taxon>
        <taxon>Actinomycetota</taxon>
        <taxon>Actinomycetes</taxon>
        <taxon>Actinomycetales</taxon>
        <taxon>Actinomycetaceae</taxon>
        <taxon>Actinomyces</taxon>
    </lineage>
</organism>
<dbReference type="RefSeq" id="WP_210579832.1">
    <property type="nucleotide sequence ID" value="NZ_LK995494.1"/>
</dbReference>
<protein>
    <submittedName>
        <fullName evidence="2">Conserved domain protein</fullName>
    </submittedName>
</protein>
<accession>A0A1L7RPM3</accession>
<dbReference type="AlphaFoldDB" id="A0A1L7RPM3"/>
<keyword evidence="1" id="KW-0812">Transmembrane</keyword>
<evidence type="ECO:0000313" key="2">
    <source>
        <dbReference type="EMBL" id="CED91073.1"/>
    </source>
</evidence>
<name>A0A1L7RPM3_9ACTO</name>
<keyword evidence="1" id="KW-0472">Membrane</keyword>
<keyword evidence="1" id="KW-1133">Transmembrane helix</keyword>
<feature type="transmembrane region" description="Helical" evidence="1">
    <location>
        <begin position="45"/>
        <end position="67"/>
    </location>
</feature>
<evidence type="ECO:0000256" key="1">
    <source>
        <dbReference type="SAM" id="Phobius"/>
    </source>
</evidence>
<sequence length="271" mass="29186">MLRTLLNEEICFLAPIHLKMLGIWTVFGLVFLGVTFLNLPVLNVFGALGGVISFGLAIPVVLIHTAVEYWQSMYGSRGYLTHAIPVRGRLLYAAKTLYAFAAGLVATCFTAVGLLVTAWVTARAQGIGLGELLQPVREMLDFFGTGWVIGFVVYMIVELACVIVCVSAIMSIGAQGRWNHLGFGAPVIGFVGLYLVAQVLSLLLLLIVPVSMGIPSGDIVNTWMLPDFIEAMRTGGDPTLLGLGFIAVWPLLAVALGTWGVRSIEHHTSLR</sequence>
<proteinExistence type="predicted"/>
<feature type="transmembrane region" description="Helical" evidence="1">
    <location>
        <begin position="181"/>
        <end position="208"/>
    </location>
</feature>
<reference evidence="2" key="1">
    <citation type="submission" date="2014-07" db="EMBL/GenBank/DDBJ databases">
        <authorList>
            <person name="Zhang J.E."/>
            <person name="Yang H."/>
            <person name="Guo J."/>
            <person name="Deng Z."/>
            <person name="Luo H."/>
            <person name="Luo M."/>
            <person name="Zhao B."/>
        </authorList>
    </citation>
    <scope>NUCLEOTIDE SEQUENCE</scope>
    <source>
        <strain evidence="2">AM4</strain>
    </source>
</reference>